<keyword evidence="7" id="KW-0256">Endoplasmic reticulum</keyword>
<feature type="domain" description="V-SNARE coiled-coil homology" evidence="17">
    <location>
        <begin position="560"/>
        <end position="620"/>
    </location>
</feature>
<dbReference type="AlphaFoldDB" id="A0A8J5C226"/>
<dbReference type="PROSITE" id="PS50892">
    <property type="entry name" value="V_SNARE"/>
    <property type="match status" value="1"/>
</dbReference>
<dbReference type="Gene3D" id="1.20.5.110">
    <property type="match status" value="1"/>
</dbReference>
<evidence type="ECO:0000256" key="7">
    <source>
        <dbReference type="ARBA" id="ARBA00022824"/>
    </source>
</evidence>
<feature type="repeat" description="PPR" evidence="14">
    <location>
        <begin position="322"/>
        <end position="356"/>
    </location>
</feature>
<dbReference type="FunFam" id="3.30.450.50:FF:000003">
    <property type="entry name" value="25.3 kDa vesicle transport protein-like"/>
    <property type="match status" value="1"/>
</dbReference>
<dbReference type="SMART" id="SM01270">
    <property type="entry name" value="Longin"/>
    <property type="match status" value="1"/>
</dbReference>
<keyword evidence="11 13" id="KW-0175">Coiled coil</keyword>
<dbReference type="CDD" id="cd14824">
    <property type="entry name" value="Longin"/>
    <property type="match status" value="1"/>
</dbReference>
<evidence type="ECO:0000259" key="17">
    <source>
        <dbReference type="PROSITE" id="PS50892"/>
    </source>
</evidence>
<evidence type="ECO:0000256" key="2">
    <source>
        <dbReference type="ARBA" id="ARBA00004394"/>
    </source>
</evidence>
<dbReference type="EMBL" id="JACMSC010000022">
    <property type="protein sequence ID" value="KAG6469316.1"/>
    <property type="molecule type" value="Genomic_DNA"/>
</dbReference>
<dbReference type="PANTHER" id="PTHR45837">
    <property type="entry name" value="VESICLE-TRAFFICKING PROTEIN SEC22B"/>
    <property type="match status" value="1"/>
</dbReference>
<dbReference type="GO" id="GO:0000139">
    <property type="term" value="C:Golgi membrane"/>
    <property type="evidence" value="ECO:0007669"/>
    <property type="project" value="UniProtKB-SubCell"/>
</dbReference>
<keyword evidence="12" id="KW-0472">Membrane</keyword>
<keyword evidence="19" id="KW-1185">Reference proteome</keyword>
<keyword evidence="8" id="KW-0653">Protein transport</keyword>
<dbReference type="Pfam" id="PF13774">
    <property type="entry name" value="Longin"/>
    <property type="match status" value="1"/>
</dbReference>
<evidence type="ECO:0000256" key="8">
    <source>
        <dbReference type="ARBA" id="ARBA00022927"/>
    </source>
</evidence>
<dbReference type="Gene3D" id="3.30.450.50">
    <property type="entry name" value="Longin domain"/>
    <property type="match status" value="1"/>
</dbReference>
<dbReference type="CDD" id="cd15866">
    <property type="entry name" value="R-SNARE_SEC22"/>
    <property type="match status" value="1"/>
</dbReference>
<evidence type="ECO:0000256" key="13">
    <source>
        <dbReference type="PROSITE-ProRule" id="PRU00290"/>
    </source>
</evidence>
<dbReference type="Pfam" id="PF00957">
    <property type="entry name" value="Synaptobrevin"/>
    <property type="match status" value="1"/>
</dbReference>
<dbReference type="InterPro" id="IPR002885">
    <property type="entry name" value="PPR_rpt"/>
</dbReference>
<evidence type="ECO:0000256" key="12">
    <source>
        <dbReference type="ARBA" id="ARBA00023136"/>
    </source>
</evidence>
<keyword evidence="5" id="KW-0812">Transmembrane</keyword>
<evidence type="ECO:0000256" key="1">
    <source>
        <dbReference type="ARBA" id="ARBA00004163"/>
    </source>
</evidence>
<protein>
    <submittedName>
        <fullName evidence="18">Uncharacterized protein</fullName>
    </submittedName>
</protein>
<dbReference type="InterPro" id="IPR011990">
    <property type="entry name" value="TPR-like_helical_dom_sf"/>
</dbReference>
<evidence type="ECO:0000259" key="16">
    <source>
        <dbReference type="PROSITE" id="PS50859"/>
    </source>
</evidence>
<keyword evidence="9" id="KW-1133">Transmembrane helix</keyword>
<gene>
    <name evidence="18" type="ORF">ZIOFF_074027</name>
</gene>
<evidence type="ECO:0000256" key="10">
    <source>
        <dbReference type="ARBA" id="ARBA00023034"/>
    </source>
</evidence>
<dbReference type="NCBIfam" id="TIGR00756">
    <property type="entry name" value="PPR"/>
    <property type="match status" value="3"/>
</dbReference>
<accession>A0A8J5C226</accession>
<dbReference type="Pfam" id="PF13041">
    <property type="entry name" value="PPR_2"/>
    <property type="match status" value="1"/>
</dbReference>
<dbReference type="Gene3D" id="1.25.40.10">
    <property type="entry name" value="Tetratricopeptide repeat domain"/>
    <property type="match status" value="2"/>
</dbReference>
<dbReference type="FunFam" id="1.25.40.10:FF:000344">
    <property type="entry name" value="Pentatricopeptide repeat-containing protein"/>
    <property type="match status" value="1"/>
</dbReference>
<evidence type="ECO:0000313" key="18">
    <source>
        <dbReference type="EMBL" id="KAG6469316.1"/>
    </source>
</evidence>
<reference evidence="18 19" key="1">
    <citation type="submission" date="2020-08" db="EMBL/GenBank/DDBJ databases">
        <title>Plant Genome Project.</title>
        <authorList>
            <person name="Zhang R.-G."/>
        </authorList>
    </citation>
    <scope>NUCLEOTIDE SEQUENCE [LARGE SCALE GENOMIC DNA]</scope>
    <source>
        <tissue evidence="18">Rhizome</tissue>
    </source>
</reference>
<dbReference type="SUPFAM" id="SSF58038">
    <property type="entry name" value="SNARE fusion complex"/>
    <property type="match status" value="1"/>
</dbReference>
<evidence type="ECO:0000256" key="14">
    <source>
        <dbReference type="PROSITE-ProRule" id="PRU00708"/>
    </source>
</evidence>
<dbReference type="Proteomes" id="UP000734854">
    <property type="component" value="Unassembled WGS sequence"/>
</dbReference>
<comment type="caution">
    <text evidence="18">The sequence shown here is derived from an EMBL/GenBank/DDBJ whole genome shotgun (WGS) entry which is preliminary data.</text>
</comment>
<comment type="similarity">
    <text evidence="3">Belongs to the synaptobrevin family.</text>
</comment>
<dbReference type="SUPFAM" id="SSF64356">
    <property type="entry name" value="SNARE-like"/>
    <property type="match status" value="1"/>
</dbReference>
<dbReference type="PROSITE" id="PS50859">
    <property type="entry name" value="LONGIN"/>
    <property type="match status" value="1"/>
</dbReference>
<feature type="compositionally biased region" description="Pro residues" evidence="15">
    <location>
        <begin position="39"/>
        <end position="69"/>
    </location>
</feature>
<name>A0A8J5C226_ZINOF</name>
<feature type="repeat" description="PPR" evidence="14">
    <location>
        <begin position="112"/>
        <end position="146"/>
    </location>
</feature>
<keyword evidence="4" id="KW-0813">Transport</keyword>
<evidence type="ECO:0000256" key="4">
    <source>
        <dbReference type="ARBA" id="ARBA00022448"/>
    </source>
</evidence>
<dbReference type="Pfam" id="PF01535">
    <property type="entry name" value="PPR"/>
    <property type="match status" value="3"/>
</dbReference>
<keyword evidence="6" id="KW-0677">Repeat</keyword>
<comment type="subcellular location">
    <subcellularLocation>
        <location evidence="1">Endoplasmic reticulum membrane</location>
        <topology evidence="1">Single-pass type IV membrane protein</topology>
    </subcellularLocation>
    <subcellularLocation>
        <location evidence="2">Golgi apparatus membrane</location>
    </subcellularLocation>
</comment>
<evidence type="ECO:0000256" key="6">
    <source>
        <dbReference type="ARBA" id="ARBA00022737"/>
    </source>
</evidence>
<evidence type="ECO:0000256" key="9">
    <source>
        <dbReference type="ARBA" id="ARBA00022989"/>
    </source>
</evidence>
<proteinExistence type="inferred from homology"/>
<dbReference type="InterPro" id="IPR044565">
    <property type="entry name" value="Sec22"/>
</dbReference>
<keyword evidence="10" id="KW-0333">Golgi apparatus</keyword>
<dbReference type="GO" id="GO:0015031">
    <property type="term" value="P:protein transport"/>
    <property type="evidence" value="ECO:0007669"/>
    <property type="project" value="UniProtKB-KW"/>
</dbReference>
<evidence type="ECO:0000256" key="5">
    <source>
        <dbReference type="ARBA" id="ARBA00022692"/>
    </source>
</evidence>
<dbReference type="GO" id="GO:0005789">
    <property type="term" value="C:endoplasmic reticulum membrane"/>
    <property type="evidence" value="ECO:0007669"/>
    <property type="project" value="UniProtKB-SubCell"/>
</dbReference>
<feature type="repeat" description="PPR" evidence="14">
    <location>
        <begin position="184"/>
        <end position="218"/>
    </location>
</feature>
<sequence>MVAALKKTKRQSLLLSVDRTKPYQASSTRECEHSASLDPQPPPLTAAPSQPHVPPPSLQHLPHPPPPTPRQILKSAHSHHPFLLTRLAHTYLSASLLPAAQTILNSFPNPPPLFLWSETIKAYSRNGRFRSALDVYHRILSLGVCPNEFTFTFTFVLPACAGARDPDEGRRIHEDVLSFGCGSNIFVATALVDMYGKCGDVGLARRVFDGMPVRGAPSFHALISGRASLLSYVSNGEYEEAISIFNQMQQSGVQFDAMTMAGVLQACSHLGTLQRGKWIHEQVLQTNMDISIHFGAALITMYARCGSINDGRRMFDGMPERDLICWTAIISGYGMHGLPKDAEVLFNEMVASGVKPDATEERKKMTRVVRCLYVEGIRRGDFAAYVTREEPQYLEAFCLPFSRVKMVKLTMIARVTDGLPLAEGLDDGRDQKDADFYKQQAKLLFKNLSKGHYEASRMSIETGPYFFQYPNLLDGCFCFLVYLIIGKCYIIEGRVCYLTMCDRSYPKKLAFQYLEDLKNEFERVNGNQIETAARPYAFIKFDTFIQKTKKLYLDTRTQRNIAKLNDELYEVHQIMTRNVQEVLGVGEKLDQVSQLSSRLTSESRIYADKAKDLNRQVRYKKSLGAF</sequence>
<dbReference type="PROSITE" id="PS51375">
    <property type="entry name" value="PPR"/>
    <property type="match status" value="3"/>
</dbReference>
<evidence type="ECO:0000256" key="15">
    <source>
        <dbReference type="SAM" id="MobiDB-lite"/>
    </source>
</evidence>
<dbReference type="InterPro" id="IPR010908">
    <property type="entry name" value="Longin_dom"/>
</dbReference>
<feature type="domain" description="Longin" evidence="16">
    <location>
        <begin position="411"/>
        <end position="545"/>
    </location>
</feature>
<dbReference type="InterPro" id="IPR042855">
    <property type="entry name" value="V_SNARE_CC"/>
</dbReference>
<evidence type="ECO:0000256" key="11">
    <source>
        <dbReference type="ARBA" id="ARBA00023054"/>
    </source>
</evidence>
<dbReference type="GO" id="GO:0006890">
    <property type="term" value="P:retrograde vesicle-mediated transport, Golgi to endoplasmic reticulum"/>
    <property type="evidence" value="ECO:0007669"/>
    <property type="project" value="InterPro"/>
</dbReference>
<dbReference type="GO" id="GO:0006888">
    <property type="term" value="P:endoplasmic reticulum to Golgi vesicle-mediated transport"/>
    <property type="evidence" value="ECO:0007669"/>
    <property type="project" value="InterPro"/>
</dbReference>
<evidence type="ECO:0000313" key="19">
    <source>
        <dbReference type="Proteomes" id="UP000734854"/>
    </source>
</evidence>
<evidence type="ECO:0000256" key="3">
    <source>
        <dbReference type="ARBA" id="ARBA00008025"/>
    </source>
</evidence>
<dbReference type="InterPro" id="IPR011012">
    <property type="entry name" value="Longin-like_dom_sf"/>
</dbReference>
<dbReference type="GO" id="GO:0005484">
    <property type="term" value="F:SNAP receptor activity"/>
    <property type="evidence" value="ECO:0007669"/>
    <property type="project" value="InterPro"/>
</dbReference>
<organism evidence="18 19">
    <name type="scientific">Zingiber officinale</name>
    <name type="common">Ginger</name>
    <name type="synonym">Amomum zingiber</name>
    <dbReference type="NCBI Taxonomy" id="94328"/>
    <lineage>
        <taxon>Eukaryota</taxon>
        <taxon>Viridiplantae</taxon>
        <taxon>Streptophyta</taxon>
        <taxon>Embryophyta</taxon>
        <taxon>Tracheophyta</taxon>
        <taxon>Spermatophyta</taxon>
        <taxon>Magnoliopsida</taxon>
        <taxon>Liliopsida</taxon>
        <taxon>Zingiberales</taxon>
        <taxon>Zingiberaceae</taxon>
        <taxon>Zingiber</taxon>
    </lineage>
</organism>
<feature type="region of interest" description="Disordered" evidence="15">
    <location>
        <begin position="1"/>
        <end position="73"/>
    </location>
</feature>
<feature type="compositionally biased region" description="Basic residues" evidence="15">
    <location>
        <begin position="1"/>
        <end position="10"/>
    </location>
</feature>